<dbReference type="AlphaFoldDB" id="A0A2U2PD34"/>
<dbReference type="Proteomes" id="UP000245647">
    <property type="component" value="Unassembled WGS sequence"/>
</dbReference>
<dbReference type="EMBL" id="QEAS01000015">
    <property type="protein sequence ID" value="PWG79311.1"/>
    <property type="molecule type" value="Genomic_DNA"/>
</dbReference>
<proteinExistence type="predicted"/>
<protein>
    <submittedName>
        <fullName evidence="1">Uncharacterized protein</fullName>
    </submittedName>
</protein>
<dbReference type="OrthoDB" id="1341042at2"/>
<comment type="caution">
    <text evidence="1">The sequence shown here is derived from an EMBL/GenBank/DDBJ whole genome shotgun (WGS) entry which is preliminary data.</text>
</comment>
<keyword evidence="2" id="KW-1185">Reference proteome</keyword>
<dbReference type="RefSeq" id="WP_109417095.1">
    <property type="nucleotide sequence ID" value="NZ_QEAS01000015.1"/>
</dbReference>
<gene>
    <name evidence="1" type="ORF">DDR33_17470</name>
</gene>
<evidence type="ECO:0000313" key="2">
    <source>
        <dbReference type="Proteomes" id="UP000245647"/>
    </source>
</evidence>
<name>A0A2U2PD34_9SPHI</name>
<organism evidence="1 2">
    <name type="scientific">Pararcticibacter amylolyticus</name>
    <dbReference type="NCBI Taxonomy" id="2173175"/>
    <lineage>
        <taxon>Bacteria</taxon>
        <taxon>Pseudomonadati</taxon>
        <taxon>Bacteroidota</taxon>
        <taxon>Sphingobacteriia</taxon>
        <taxon>Sphingobacteriales</taxon>
        <taxon>Sphingobacteriaceae</taxon>
        <taxon>Pararcticibacter</taxon>
    </lineage>
</organism>
<reference evidence="1 2" key="1">
    <citation type="submission" date="2018-04" db="EMBL/GenBank/DDBJ databases">
        <title>Pedobacter chongqingensis sp. nov., isolated from a rottenly hemp rope.</title>
        <authorList>
            <person name="Cai Y."/>
        </authorList>
    </citation>
    <scope>NUCLEOTIDE SEQUENCE [LARGE SCALE GENOMIC DNA]</scope>
    <source>
        <strain evidence="1 2">FJ4-8</strain>
    </source>
</reference>
<accession>A0A2U2PD34</accession>
<sequence>MQVSINFDDIYDAVSISDDLTEMIFNAPQNDGNTCQLLVKIKKHPDPHLPNVYNLGFGPPNRSGGFRDNVRLHHKNINKVFSTILILALVFLDENPSLVIGVDGSDDFRARFYHRMLKHNRQYLSDYFIAIGVDWYVRIFRDGSYEQNSDGTYIAKPRSEPFDYNRENRDLYRYYMFRRCS</sequence>
<dbReference type="InterPro" id="IPR053865">
    <property type="entry name" value="DUF6934"/>
</dbReference>
<dbReference type="Pfam" id="PF22028">
    <property type="entry name" value="DUF6934"/>
    <property type="match status" value="1"/>
</dbReference>
<evidence type="ECO:0000313" key="1">
    <source>
        <dbReference type="EMBL" id="PWG79311.1"/>
    </source>
</evidence>